<dbReference type="NCBIfam" id="TIGR01845">
    <property type="entry name" value="outer_NodT"/>
    <property type="match status" value="1"/>
</dbReference>
<organism evidence="4 5">
    <name type="scientific">Prosthecobacter algae</name>
    <dbReference type="NCBI Taxonomy" id="1144682"/>
    <lineage>
        <taxon>Bacteria</taxon>
        <taxon>Pseudomonadati</taxon>
        <taxon>Verrucomicrobiota</taxon>
        <taxon>Verrucomicrobiia</taxon>
        <taxon>Verrucomicrobiales</taxon>
        <taxon>Verrucomicrobiaceae</taxon>
        <taxon>Prosthecobacter</taxon>
    </lineage>
</organism>
<gene>
    <name evidence="4" type="ORF">GCM10023213_44620</name>
</gene>
<comment type="subcellular location">
    <subcellularLocation>
        <location evidence="2">Cell membrane</location>
        <topology evidence="2">Lipid-anchor</topology>
    </subcellularLocation>
</comment>
<dbReference type="RefSeq" id="WP_345738629.1">
    <property type="nucleotide sequence ID" value="NZ_BAABIA010000011.1"/>
</dbReference>
<dbReference type="EMBL" id="BAABIA010000011">
    <property type="protein sequence ID" value="GAA5148404.1"/>
    <property type="molecule type" value="Genomic_DNA"/>
</dbReference>
<keyword evidence="2" id="KW-0449">Lipoprotein</keyword>
<dbReference type="PANTHER" id="PTHR30203">
    <property type="entry name" value="OUTER MEMBRANE CATION EFFLUX PROTEIN"/>
    <property type="match status" value="1"/>
</dbReference>
<dbReference type="SUPFAM" id="SSF56954">
    <property type="entry name" value="Outer membrane efflux proteins (OEP)"/>
    <property type="match status" value="1"/>
</dbReference>
<dbReference type="InterPro" id="IPR010131">
    <property type="entry name" value="MdtP/NodT-like"/>
</dbReference>
<dbReference type="PANTHER" id="PTHR30203:SF33">
    <property type="entry name" value="BLR4455 PROTEIN"/>
    <property type="match status" value="1"/>
</dbReference>
<evidence type="ECO:0000313" key="4">
    <source>
        <dbReference type="EMBL" id="GAA5148404.1"/>
    </source>
</evidence>
<keyword evidence="2" id="KW-0812">Transmembrane</keyword>
<reference evidence="5" key="1">
    <citation type="journal article" date="2019" name="Int. J. Syst. Evol. Microbiol.">
        <title>The Global Catalogue of Microorganisms (GCM) 10K type strain sequencing project: providing services to taxonomists for standard genome sequencing and annotation.</title>
        <authorList>
            <consortium name="The Broad Institute Genomics Platform"/>
            <consortium name="The Broad Institute Genome Sequencing Center for Infectious Disease"/>
            <person name="Wu L."/>
            <person name="Ma J."/>
        </authorList>
    </citation>
    <scope>NUCLEOTIDE SEQUENCE [LARGE SCALE GENOMIC DNA]</scope>
    <source>
        <strain evidence="5">JCM 18053</strain>
    </source>
</reference>
<evidence type="ECO:0000313" key="5">
    <source>
        <dbReference type="Proteomes" id="UP001499852"/>
    </source>
</evidence>
<evidence type="ECO:0000256" key="3">
    <source>
        <dbReference type="SAM" id="Coils"/>
    </source>
</evidence>
<keyword evidence="5" id="KW-1185">Reference proteome</keyword>
<dbReference type="Gene3D" id="2.20.200.10">
    <property type="entry name" value="Outer membrane efflux proteins (OEP)"/>
    <property type="match status" value="1"/>
</dbReference>
<comment type="similarity">
    <text evidence="1 2">Belongs to the outer membrane factor (OMF) (TC 1.B.17) family.</text>
</comment>
<feature type="coiled-coil region" evidence="3">
    <location>
        <begin position="221"/>
        <end position="255"/>
    </location>
</feature>
<keyword evidence="2" id="KW-1134">Transmembrane beta strand</keyword>
<sequence>MRFLVPLLLSTGALVAQVGPNYERPATETPARFKGVAWREARPSSHQPKGEWWKVFRDPKLNGLMTQATENNQNLKAGIARFDQARATARMARADLFPVASIPLSADRQRTSENAISPIPLNGLFYEGPAYNAATDLTWELDLFGKIRRGAEAGRADAEAAADAVQNLLLGIQADVATNYFKLRSLDQEIRLVREAVGLRGEAFKIAKARVQAGAGSELEQAQSETEVASAEAEIASLQAQRDQLENAIAILLGANAASFSIPASSSGLYSPPAIPVGAPSDLLERRPDVSQAERALAAATARIGVARAQFFPSIKLIGRAGFQSTDIDLLMQPESLIWSYGPSINLPLFSGGRNRFNLTKSKAAHDEALAGYRQAFLTAVADVESSLSSIRNLANSAEAQQRARNSAERAASLARTRYESGTSPYLDVIEANRTTLATQRATVQLASQRLIASVSLIKALGGGWDAAQTVTLPAVTADPAARNVPTTSEGGFMSKVKGIFKKKEPAPVMP</sequence>
<dbReference type="Proteomes" id="UP001499852">
    <property type="component" value="Unassembled WGS sequence"/>
</dbReference>
<dbReference type="InterPro" id="IPR003423">
    <property type="entry name" value="OMP_efflux"/>
</dbReference>
<comment type="caution">
    <text evidence="4">The sequence shown here is derived from an EMBL/GenBank/DDBJ whole genome shotgun (WGS) entry which is preliminary data.</text>
</comment>
<proteinExistence type="inferred from homology"/>
<dbReference type="Pfam" id="PF02321">
    <property type="entry name" value="OEP"/>
    <property type="match status" value="2"/>
</dbReference>
<evidence type="ECO:0000256" key="1">
    <source>
        <dbReference type="ARBA" id="ARBA00007613"/>
    </source>
</evidence>
<evidence type="ECO:0000256" key="2">
    <source>
        <dbReference type="RuleBase" id="RU362097"/>
    </source>
</evidence>
<dbReference type="Gene3D" id="1.20.1600.10">
    <property type="entry name" value="Outer membrane efflux proteins (OEP)"/>
    <property type="match status" value="1"/>
</dbReference>
<name>A0ABP9PSM7_9BACT</name>
<accession>A0ABP9PSM7</accession>
<keyword evidence="2" id="KW-0564">Palmitate</keyword>
<keyword evidence="2" id="KW-0472">Membrane</keyword>
<protein>
    <submittedName>
        <fullName evidence="4">Efflux transporter outer membrane subunit</fullName>
    </submittedName>
</protein>
<keyword evidence="3" id="KW-0175">Coiled coil</keyword>